<accession>A0A1B2ERA7</accession>
<dbReference type="GO" id="GO:0004803">
    <property type="term" value="F:transposase activity"/>
    <property type="evidence" value="ECO:0007669"/>
    <property type="project" value="InterPro"/>
</dbReference>
<dbReference type="EMBL" id="CP016617">
    <property type="protein sequence ID" value="ANY82352.1"/>
    <property type="molecule type" value="Genomic_DNA"/>
</dbReference>
<proteinExistence type="predicted"/>
<dbReference type="GO" id="GO:0006313">
    <property type="term" value="P:DNA transposition"/>
    <property type="evidence" value="ECO:0007669"/>
    <property type="project" value="InterPro"/>
</dbReference>
<evidence type="ECO:0000256" key="1">
    <source>
        <dbReference type="SAM" id="MobiDB-lite"/>
    </source>
</evidence>
<dbReference type="InterPro" id="IPR002514">
    <property type="entry name" value="Transposase_8"/>
</dbReference>
<organism evidence="2">
    <name type="scientific">Microvirga ossetica</name>
    <dbReference type="NCBI Taxonomy" id="1882682"/>
    <lineage>
        <taxon>Bacteria</taxon>
        <taxon>Pseudomonadati</taxon>
        <taxon>Pseudomonadota</taxon>
        <taxon>Alphaproteobacteria</taxon>
        <taxon>Hyphomicrobiales</taxon>
        <taxon>Methylobacteriaceae</taxon>
        <taxon>Microvirga</taxon>
    </lineage>
</organism>
<dbReference type="InterPro" id="IPR051839">
    <property type="entry name" value="RD_transcriptional_regulator"/>
</dbReference>
<protein>
    <submittedName>
        <fullName evidence="2">Transposase</fullName>
    </submittedName>
</protein>
<sequence length="108" mass="11940">MTKTRRDFTPEFKREAVALLESSGRPLMQIATELGISPSMLRNWRAVVNDGPPRSGAGSRTPTSSASPMASPADQAAEIARLRRELDRTRMERDVLKKAIGIFAEMPK</sequence>
<dbReference type="AlphaFoldDB" id="A0A1B2ERA7"/>
<dbReference type="KEGG" id="moc:BB934_28995"/>
<dbReference type="InterPro" id="IPR009057">
    <property type="entry name" value="Homeodomain-like_sf"/>
</dbReference>
<dbReference type="Pfam" id="PF01527">
    <property type="entry name" value="HTH_Tnp_1"/>
    <property type="match status" value="1"/>
</dbReference>
<dbReference type="PANTHER" id="PTHR33215">
    <property type="entry name" value="PROTEIN DISTAL ANTENNA"/>
    <property type="match status" value="1"/>
</dbReference>
<dbReference type="GO" id="GO:0003677">
    <property type="term" value="F:DNA binding"/>
    <property type="evidence" value="ECO:0007669"/>
    <property type="project" value="InterPro"/>
</dbReference>
<name>A0A1B2ERA7_9HYPH</name>
<keyword evidence="2" id="KW-0614">Plasmid</keyword>
<geneLocation type="plasmid" evidence="2">
    <name>unnamed1</name>
</geneLocation>
<dbReference type="PANTHER" id="PTHR33215:SF13">
    <property type="entry name" value="PROTEIN DISTAL ANTENNA"/>
    <property type="match status" value="1"/>
</dbReference>
<dbReference type="SUPFAM" id="SSF46689">
    <property type="entry name" value="Homeodomain-like"/>
    <property type="match status" value="1"/>
</dbReference>
<dbReference type="Gene3D" id="1.10.10.60">
    <property type="entry name" value="Homeodomain-like"/>
    <property type="match status" value="1"/>
</dbReference>
<evidence type="ECO:0000313" key="2">
    <source>
        <dbReference type="EMBL" id="ANY82352.1"/>
    </source>
</evidence>
<reference evidence="2" key="1">
    <citation type="submission" date="2016-07" db="EMBL/GenBank/DDBJ databases">
        <title>Microvirga ossetica sp. nov. a new species of rhizobia isolated from root nodules of the legume species Vicia alpestris Steven originated from North Ossetia region in the Caucasus.</title>
        <authorList>
            <person name="Safronova V.I."/>
            <person name="Kuznetsova I.G."/>
            <person name="Sazanova A.L."/>
            <person name="Belimov A."/>
            <person name="Andronov E."/>
            <person name="Osledkin Y.S."/>
            <person name="Onishchuk O.P."/>
            <person name="Kurchak O.N."/>
            <person name="Shaposhnikov A.I."/>
            <person name="Willems A."/>
            <person name="Tikhonovich I.A."/>
        </authorList>
    </citation>
    <scope>NUCLEOTIDE SEQUENCE [LARGE SCALE GENOMIC DNA]</scope>
    <source>
        <strain evidence="2">V5/3M</strain>
        <plasmid evidence="2">unnamed1</plasmid>
    </source>
</reference>
<gene>
    <name evidence="2" type="ORF">BB934_28995</name>
</gene>
<feature type="compositionally biased region" description="Low complexity" evidence="1">
    <location>
        <begin position="59"/>
        <end position="75"/>
    </location>
</feature>
<feature type="region of interest" description="Disordered" evidence="1">
    <location>
        <begin position="47"/>
        <end position="75"/>
    </location>
</feature>